<keyword evidence="1" id="KW-0614">Plasmid</keyword>
<name>C0R8C2_BORVA</name>
<reference evidence="1 2" key="1">
    <citation type="journal article" date="2012" name="J. Bacteriol.">
        <title>Whole-Genome Sequences of Borrelia bissettii, Borrelia valaisiana, and Borrelia spielmanii.</title>
        <authorList>
            <person name="Schutzer S.E."/>
            <person name="Fraser-Liggett C.M."/>
            <person name="Qiu W.G."/>
            <person name="Kraiczy P."/>
            <person name="Mongodin E.F."/>
            <person name="Dunn J.J."/>
            <person name="Luft B.J."/>
            <person name="Casjens S.R."/>
        </authorList>
    </citation>
    <scope>NUCLEOTIDE SEQUENCE [LARGE SCALE GENOMIC DNA]</scope>
    <source>
        <strain evidence="1 2">VS116</strain>
        <plasmid evidence="1">VS116_cp32-2-7</plasmid>
    </source>
</reference>
<accession>C0R8C2</accession>
<dbReference type="AlphaFoldDB" id="C0R8C2"/>
<dbReference type="EMBL" id="CP001434">
    <property type="protein sequence ID" value="ACN52727.1"/>
    <property type="molecule type" value="Genomic_DNA"/>
</dbReference>
<keyword evidence="2" id="KW-1185">Reference proteome</keyword>
<proteinExistence type="predicted"/>
<dbReference type="HOGENOM" id="CLU_2858802_0_0_12"/>
<dbReference type="Proteomes" id="UP000006163">
    <property type="component" value="Plasmid VS116_cp32-2-7"/>
</dbReference>
<evidence type="ECO:0000313" key="2">
    <source>
        <dbReference type="Proteomes" id="UP000006163"/>
    </source>
</evidence>
<gene>
    <name evidence="1" type="ORF">BVAVS116_O0011</name>
</gene>
<organism evidence="1 2">
    <name type="scientific">Borreliella valaisiana VS116</name>
    <dbReference type="NCBI Taxonomy" id="445987"/>
    <lineage>
        <taxon>Bacteria</taxon>
        <taxon>Pseudomonadati</taxon>
        <taxon>Spirochaetota</taxon>
        <taxon>Spirochaetia</taxon>
        <taxon>Spirochaetales</taxon>
        <taxon>Borreliaceae</taxon>
        <taxon>Borreliella</taxon>
    </lineage>
</organism>
<protein>
    <submittedName>
        <fullName evidence="1">Uncharacterized protein</fullName>
    </submittedName>
</protein>
<geneLocation type="plasmid" evidence="1 2">
    <name>VS116_cp32-2-7</name>
</geneLocation>
<evidence type="ECO:0000313" key="1">
    <source>
        <dbReference type="EMBL" id="ACN52727.1"/>
    </source>
</evidence>
<dbReference type="Pfam" id="PF03112">
    <property type="entry name" value="DUF244"/>
    <property type="match status" value="1"/>
</dbReference>
<sequence length="59" mass="6949">MDKYSLINHVNYRFKQFVFNYYPKKRAIADRFKGLITISSKVLLLSNMSNIVYANSVPM</sequence>
<dbReference type="InterPro" id="IPR004335">
    <property type="entry name" value="DUF244"/>
</dbReference>